<organism evidence="1 2">
    <name type="scientific">Pseudomonas quercus</name>
    <dbReference type="NCBI Taxonomy" id="2722792"/>
    <lineage>
        <taxon>Bacteria</taxon>
        <taxon>Pseudomonadati</taxon>
        <taxon>Pseudomonadota</taxon>
        <taxon>Gammaproteobacteria</taxon>
        <taxon>Pseudomonadales</taxon>
        <taxon>Pseudomonadaceae</taxon>
        <taxon>Pseudomonas</taxon>
    </lineage>
</organism>
<evidence type="ECO:0000313" key="2">
    <source>
        <dbReference type="Proteomes" id="UP000746535"/>
    </source>
</evidence>
<reference evidence="1 2" key="1">
    <citation type="submission" date="2020-03" db="EMBL/GenBank/DDBJ databases">
        <authorList>
            <person name="Wang L."/>
            <person name="He N."/>
            <person name="Li Y."/>
            <person name="Fang Y."/>
            <person name="Zhang F."/>
        </authorList>
    </citation>
    <scope>NUCLEOTIDE SEQUENCE [LARGE SCALE GENOMIC DNA]</scope>
    <source>
        <strain evidence="2">hsmgli-8</strain>
    </source>
</reference>
<dbReference type="RefSeq" id="WP_168083806.1">
    <property type="nucleotide sequence ID" value="NZ_JAAVJI010000004.1"/>
</dbReference>
<protein>
    <submittedName>
        <fullName evidence="1">Uncharacterized protein</fullName>
    </submittedName>
</protein>
<dbReference type="Proteomes" id="UP000746535">
    <property type="component" value="Unassembled WGS sequence"/>
</dbReference>
<accession>A0ABX0YCW8</accession>
<keyword evidence="2" id="KW-1185">Reference proteome</keyword>
<gene>
    <name evidence="1" type="ORF">HBH25_10245</name>
</gene>
<comment type="caution">
    <text evidence="1">The sequence shown here is derived from an EMBL/GenBank/DDBJ whole genome shotgun (WGS) entry which is preliminary data.</text>
</comment>
<sequence>MVNIVDVRNWIESELYVDALDYVARELNFKVNPQPPSDISLSRDVERFKMANIYPDDLVGVLFDKKFLCRYVGSKLKAIEGTEDVQANKHPSSEPDHIIETLPYYINFLNIHLVELYILKFDSGLLEKYIKLMRIPNSKQYALQLKGVLATMA</sequence>
<dbReference type="EMBL" id="JAAVJI010000004">
    <property type="protein sequence ID" value="NJP01243.1"/>
    <property type="molecule type" value="Genomic_DNA"/>
</dbReference>
<evidence type="ECO:0000313" key="1">
    <source>
        <dbReference type="EMBL" id="NJP01243.1"/>
    </source>
</evidence>
<name>A0ABX0YCW8_9PSED</name>
<proteinExistence type="predicted"/>